<reference evidence="1 2" key="1">
    <citation type="submission" date="2021-06" db="EMBL/GenBank/DDBJ databases">
        <title>Caerostris darwini draft genome.</title>
        <authorList>
            <person name="Kono N."/>
            <person name="Arakawa K."/>
        </authorList>
    </citation>
    <scope>NUCLEOTIDE SEQUENCE [LARGE SCALE GENOMIC DNA]</scope>
</reference>
<comment type="caution">
    <text evidence="1">The sequence shown here is derived from an EMBL/GenBank/DDBJ whole genome shotgun (WGS) entry which is preliminary data.</text>
</comment>
<dbReference type="EMBL" id="BPLQ01003353">
    <property type="protein sequence ID" value="GIX99875.1"/>
    <property type="molecule type" value="Genomic_DNA"/>
</dbReference>
<proteinExistence type="predicted"/>
<evidence type="ECO:0008006" key="3">
    <source>
        <dbReference type="Google" id="ProtNLM"/>
    </source>
</evidence>
<gene>
    <name evidence="1" type="ORF">CDAR_238791</name>
</gene>
<dbReference type="Proteomes" id="UP001054837">
    <property type="component" value="Unassembled WGS sequence"/>
</dbReference>
<name>A0AAV4PVB3_9ARAC</name>
<organism evidence="1 2">
    <name type="scientific">Caerostris darwini</name>
    <dbReference type="NCBI Taxonomy" id="1538125"/>
    <lineage>
        <taxon>Eukaryota</taxon>
        <taxon>Metazoa</taxon>
        <taxon>Ecdysozoa</taxon>
        <taxon>Arthropoda</taxon>
        <taxon>Chelicerata</taxon>
        <taxon>Arachnida</taxon>
        <taxon>Araneae</taxon>
        <taxon>Araneomorphae</taxon>
        <taxon>Entelegynae</taxon>
        <taxon>Araneoidea</taxon>
        <taxon>Araneidae</taxon>
        <taxon>Caerostris</taxon>
    </lineage>
</organism>
<evidence type="ECO:0000313" key="1">
    <source>
        <dbReference type="EMBL" id="GIX99875.1"/>
    </source>
</evidence>
<sequence length="85" mass="9744">MATEPYILSASIFKELFHIVYYRNIQQQPTFPGGLSSIKNIFQKFPEDDAEKLDSSPFAQDEVAWTTPRHPPLHASLELPFICYA</sequence>
<accession>A0AAV4PVB3</accession>
<evidence type="ECO:0000313" key="2">
    <source>
        <dbReference type="Proteomes" id="UP001054837"/>
    </source>
</evidence>
<protein>
    <recommendedName>
        <fullName evidence="3">Maturase K</fullName>
    </recommendedName>
</protein>
<keyword evidence="2" id="KW-1185">Reference proteome</keyword>
<dbReference type="AlphaFoldDB" id="A0AAV4PVB3"/>